<dbReference type="RefSeq" id="WP_155112227.1">
    <property type="nucleotide sequence ID" value="NZ_WMIB01000008.1"/>
</dbReference>
<sequence length="692" mass="77202">MQEEEYLEKVYAGFLGMNIGIRLGAPVEPKEWTYERIRDVYGEIHGYIKDYRMFSADDDANGPVFFIRALSDDARGRELQPQDVGRAWLNYCREGIGMLWWGGEENSTEHRAYANLANGIPAPDSGSAERNGMTLAEQIGGQIFIDTWGLLFPGEPSKAADYAEMAASVSHDRNGLYGARFIAACIAQAFEAGSINEIVSAGLLEIPADCEYAKLVCSVLSFHKHHPEDFRLCYHFVEEQWGYHRYPGDCHIIPNAGICVLALLYGNGSIDRTVEIAVMCGWDTDCNAGNVGTIAGVFAGLAGIPRHYRKPVNDTIVTSSVSGFLNIVDIPSFVKELAGLRLEREGKPPLPVPRGDIRFDFSLPGSTHGFLTDNPFKTIVKAAPAALEVLFDRMTAGERSRIFWKSFYRRADFNDEKYKPVFSPKAYSGQTVRARIFLDQWRGERILLTPYVRDTFSKEAIKLAPVAIENQAGSIAEFTIPDLNGSFADEIGFELTSHSPSYNRAFGRLLIKEFQIFGPSAYSIDFRKQAAEFQSVTPFSHHKGKWRLQEDCLLSESAGEASSYTGNYYERDYTFSAEVTPLEGESHLLLFRGQGTQRHYMAGFNGEGKVSIFIRDFGLRHLQTAKYEWQHHTAYEFKAVCIGEEIAFSINGEKVLTAADPAFTHGMYGFASLSGGKTKYREVRFQSGAPAD</sequence>
<dbReference type="EMBL" id="WMIB01000008">
    <property type="protein sequence ID" value="MTH53694.1"/>
    <property type="molecule type" value="Genomic_DNA"/>
</dbReference>
<evidence type="ECO:0000313" key="2">
    <source>
        <dbReference type="Proteomes" id="UP000434639"/>
    </source>
</evidence>
<proteinExistence type="predicted"/>
<name>A0A7X2S4V8_9BACI</name>
<dbReference type="OrthoDB" id="9761704at2"/>
<keyword evidence="2" id="KW-1185">Reference proteome</keyword>
<dbReference type="InterPro" id="IPR005502">
    <property type="entry name" value="Ribosyl_crysJ1"/>
</dbReference>
<dbReference type="Proteomes" id="UP000434639">
    <property type="component" value="Unassembled WGS sequence"/>
</dbReference>
<protein>
    <submittedName>
        <fullName evidence="1">ADP-ribosylglycohydrolase family protein</fullName>
    </submittedName>
</protein>
<comment type="caution">
    <text evidence="1">The sequence shown here is derived from an EMBL/GenBank/DDBJ whole genome shotgun (WGS) entry which is preliminary data.</text>
</comment>
<dbReference type="GO" id="GO:0016787">
    <property type="term" value="F:hydrolase activity"/>
    <property type="evidence" value="ECO:0007669"/>
    <property type="project" value="UniProtKB-KW"/>
</dbReference>
<dbReference type="InterPro" id="IPR036705">
    <property type="entry name" value="Ribosyl_crysJ1_sf"/>
</dbReference>
<dbReference type="Gene3D" id="2.60.120.560">
    <property type="entry name" value="Exo-inulinase, domain 1"/>
    <property type="match status" value="1"/>
</dbReference>
<evidence type="ECO:0000313" key="1">
    <source>
        <dbReference type="EMBL" id="MTH53694.1"/>
    </source>
</evidence>
<dbReference type="AlphaFoldDB" id="A0A7X2S4V8"/>
<organism evidence="1 2">
    <name type="scientific">Metabacillus mangrovi</name>
    <dbReference type="NCBI Taxonomy" id="1491830"/>
    <lineage>
        <taxon>Bacteria</taxon>
        <taxon>Bacillati</taxon>
        <taxon>Bacillota</taxon>
        <taxon>Bacilli</taxon>
        <taxon>Bacillales</taxon>
        <taxon>Bacillaceae</taxon>
        <taxon>Metabacillus</taxon>
    </lineage>
</organism>
<reference evidence="1 2" key="1">
    <citation type="journal article" date="2017" name="Int. J. Syst. Evol. Microbiol.">
        <title>Bacillus mangrovi sp. nov., isolated from a sediment sample from a mangrove forest.</title>
        <authorList>
            <person name="Gupta V."/>
            <person name="Singh P.K."/>
            <person name="Korpole S."/>
            <person name="Tanuku N.R.S."/>
            <person name="Pinnaka A.K."/>
        </authorList>
    </citation>
    <scope>NUCLEOTIDE SEQUENCE [LARGE SCALE GENOMIC DNA]</scope>
    <source>
        <strain evidence="1 2">KCTC 33872</strain>
    </source>
</reference>
<gene>
    <name evidence="1" type="ORF">GKZ89_09790</name>
</gene>
<keyword evidence="1" id="KW-0378">Hydrolase</keyword>
<dbReference type="Gene3D" id="1.10.4080.10">
    <property type="entry name" value="ADP-ribosylation/Crystallin J1"/>
    <property type="match status" value="1"/>
</dbReference>
<dbReference type="Pfam" id="PF03747">
    <property type="entry name" value="ADP_ribosyl_GH"/>
    <property type="match status" value="1"/>
</dbReference>
<dbReference type="SUPFAM" id="SSF101478">
    <property type="entry name" value="ADP-ribosylglycohydrolase"/>
    <property type="match status" value="1"/>
</dbReference>
<accession>A0A7X2S4V8</accession>